<proteinExistence type="inferred from homology"/>
<dbReference type="InterPro" id="IPR006120">
    <property type="entry name" value="Resolvase_HTH_dom"/>
</dbReference>
<organism evidence="6 7">
    <name type="scientific">Falsiroseomonas tokyonensis</name>
    <dbReference type="NCBI Taxonomy" id="430521"/>
    <lineage>
        <taxon>Bacteria</taxon>
        <taxon>Pseudomonadati</taxon>
        <taxon>Pseudomonadota</taxon>
        <taxon>Alphaproteobacteria</taxon>
        <taxon>Acetobacterales</taxon>
        <taxon>Roseomonadaceae</taxon>
        <taxon>Falsiroseomonas</taxon>
    </lineage>
</organism>
<dbReference type="CDD" id="cd03768">
    <property type="entry name" value="SR_ResInv"/>
    <property type="match status" value="1"/>
</dbReference>
<dbReference type="EMBL" id="JBHRSB010000004">
    <property type="protein sequence ID" value="MFC3001546.1"/>
    <property type="molecule type" value="Genomic_DNA"/>
</dbReference>
<dbReference type="PROSITE" id="PS00397">
    <property type="entry name" value="RECOMBINASES_1"/>
    <property type="match status" value="1"/>
</dbReference>
<keyword evidence="7" id="KW-1185">Reference proteome</keyword>
<protein>
    <submittedName>
        <fullName evidence="6">Recombinase family protein</fullName>
    </submittedName>
</protein>
<keyword evidence="2" id="KW-0238">DNA-binding</keyword>
<feature type="domain" description="Resolvase/invertase-type recombinase catalytic" evidence="5">
    <location>
        <begin position="1"/>
        <end position="134"/>
    </location>
</feature>
<dbReference type="RefSeq" id="WP_216837598.1">
    <property type="nucleotide sequence ID" value="NZ_JAFNJS010000004.1"/>
</dbReference>
<evidence type="ECO:0000256" key="1">
    <source>
        <dbReference type="ARBA" id="ARBA00009913"/>
    </source>
</evidence>
<keyword evidence="3" id="KW-0233">DNA recombination</keyword>
<dbReference type="InterPro" id="IPR006118">
    <property type="entry name" value="Recombinase_CS"/>
</dbReference>
<evidence type="ECO:0000256" key="4">
    <source>
        <dbReference type="PROSITE-ProRule" id="PRU10137"/>
    </source>
</evidence>
<dbReference type="SMART" id="SM00857">
    <property type="entry name" value="Resolvase"/>
    <property type="match status" value="1"/>
</dbReference>
<dbReference type="Pfam" id="PF00239">
    <property type="entry name" value="Resolvase"/>
    <property type="match status" value="1"/>
</dbReference>
<dbReference type="Pfam" id="PF02796">
    <property type="entry name" value="HTH_7"/>
    <property type="match status" value="1"/>
</dbReference>
<evidence type="ECO:0000313" key="6">
    <source>
        <dbReference type="EMBL" id="MFC3001546.1"/>
    </source>
</evidence>
<name>A0ABV7BXU2_9PROT</name>
<feature type="active site" description="O-(5'-phospho-DNA)-serine intermediate" evidence="4">
    <location>
        <position position="9"/>
    </location>
</feature>
<evidence type="ECO:0000256" key="3">
    <source>
        <dbReference type="ARBA" id="ARBA00023172"/>
    </source>
</evidence>
<comment type="caution">
    <text evidence="6">The sequence shown here is derived from an EMBL/GenBank/DDBJ whole genome shotgun (WGS) entry which is preliminary data.</text>
</comment>
<gene>
    <name evidence="6" type="ORF">ACFOD3_16690</name>
</gene>
<accession>A0ABV7BXU2</accession>
<evidence type="ECO:0000259" key="5">
    <source>
        <dbReference type="PROSITE" id="PS51736"/>
    </source>
</evidence>
<dbReference type="PROSITE" id="PS51736">
    <property type="entry name" value="RECOMBINASES_3"/>
    <property type="match status" value="1"/>
</dbReference>
<evidence type="ECO:0000256" key="2">
    <source>
        <dbReference type="ARBA" id="ARBA00023125"/>
    </source>
</evidence>
<dbReference type="PANTHER" id="PTHR30461">
    <property type="entry name" value="DNA-INVERTASE FROM LAMBDOID PROPHAGE"/>
    <property type="match status" value="1"/>
</dbReference>
<dbReference type="Proteomes" id="UP001595420">
    <property type="component" value="Unassembled WGS sequence"/>
</dbReference>
<dbReference type="PANTHER" id="PTHR30461:SF2">
    <property type="entry name" value="SERINE RECOMBINASE PINE-RELATED"/>
    <property type="match status" value="1"/>
</dbReference>
<dbReference type="InterPro" id="IPR006119">
    <property type="entry name" value="Resolv_N"/>
</dbReference>
<dbReference type="PROSITE" id="PS00398">
    <property type="entry name" value="RECOMBINASES_2"/>
    <property type="match status" value="1"/>
</dbReference>
<comment type="similarity">
    <text evidence="1">Belongs to the site-specific recombinase resolvase family.</text>
</comment>
<dbReference type="InterPro" id="IPR050639">
    <property type="entry name" value="SSR_resolvase"/>
</dbReference>
<sequence length="189" mass="20438">MLLGYARVSTDQQTHALQLDALRGAGCERVFIETASGTRTDRAELAKLLEIAREGDTVVVWRLDRLGRSLRHLIDLAEDFQRHGIALRSLTEAIDTSTSSGRFMFSILGALGQMEREIIVERTRAGLAAAALRGRKGGRPLSMTEDKVRAAKAMLASGTMSSGEVARQIGVSASTLYRHLPGSRAAAAF</sequence>
<dbReference type="CDD" id="cd00569">
    <property type="entry name" value="HTH_Hin_like"/>
    <property type="match status" value="1"/>
</dbReference>
<evidence type="ECO:0000313" key="7">
    <source>
        <dbReference type="Proteomes" id="UP001595420"/>
    </source>
</evidence>
<reference evidence="7" key="1">
    <citation type="journal article" date="2019" name="Int. J. Syst. Evol. Microbiol.">
        <title>The Global Catalogue of Microorganisms (GCM) 10K type strain sequencing project: providing services to taxonomists for standard genome sequencing and annotation.</title>
        <authorList>
            <consortium name="The Broad Institute Genomics Platform"/>
            <consortium name="The Broad Institute Genome Sequencing Center for Infectious Disease"/>
            <person name="Wu L."/>
            <person name="Ma J."/>
        </authorList>
    </citation>
    <scope>NUCLEOTIDE SEQUENCE [LARGE SCALE GENOMIC DNA]</scope>
    <source>
        <strain evidence="7">CGMCC 1.16855</strain>
    </source>
</reference>